<dbReference type="NCBIfam" id="TIGR00254">
    <property type="entry name" value="GGDEF"/>
    <property type="match status" value="1"/>
</dbReference>
<gene>
    <name evidence="4" type="ORF">EKPJFOCH_3436</name>
</gene>
<dbReference type="InterPro" id="IPR035965">
    <property type="entry name" value="PAS-like_dom_sf"/>
</dbReference>
<sequence>MSALTDEAERLACLASLGILDTPPEREFDTLVRTAQRLLGCPIALVSMVDETRQWFKASCGLDVSETPREDAFCTHALRADDLLIVTDATQDPRFARNPLVTGSPHIRFYAGMPIRIERADSAGRIPVATLCVIDREAREIDETGIAILRDLAQLAEALLAARSTTISLVRLAEERRKDLEALDRSNRQLHQAERMAQIGSWRLCLRTQHTAWSDQTYAIHGVPVGDGTPLETALDFYSPQGRALVEAAVARSLSSGEPFDIETDFRNAQGEDLRVRCMGEVELREGEPVALIGVFQDITERYAMEQALRHTAQTDDLTGIASRSRLNLFLDERIRLARESDVGFTLLIIDLDHFKAVNDAYGHPAGDEVLRVMADKLQSACGESGLAARIGGDEFALVVTEGADDVALPRLLRKLLEDLRYDVRTAGRVITVSGTIGACHFDGTIASRSSLMKKADEALYRAKNFQRGSAAIHGDPTAIMAYIVAPKNIKPPRVAGAARHHGGRVEHGSSEAGSRTVTRPPMPT</sequence>
<dbReference type="Gene3D" id="3.30.450.20">
    <property type="entry name" value="PAS domain"/>
    <property type="match status" value="1"/>
</dbReference>
<dbReference type="InterPro" id="IPR003018">
    <property type="entry name" value="GAF"/>
</dbReference>
<dbReference type="InterPro" id="IPR029016">
    <property type="entry name" value="GAF-like_dom_sf"/>
</dbReference>
<proteinExistence type="predicted"/>
<dbReference type="Proteomes" id="UP001055101">
    <property type="component" value="Unassembled WGS sequence"/>
</dbReference>
<dbReference type="InterPro" id="IPR000700">
    <property type="entry name" value="PAS-assoc_C"/>
</dbReference>
<dbReference type="SMART" id="SM00267">
    <property type="entry name" value="GGDEF"/>
    <property type="match status" value="1"/>
</dbReference>
<organism evidence="4 5">
    <name type="scientific">Methylobacterium thuringiense</name>
    <dbReference type="NCBI Taxonomy" id="1003091"/>
    <lineage>
        <taxon>Bacteria</taxon>
        <taxon>Pseudomonadati</taxon>
        <taxon>Pseudomonadota</taxon>
        <taxon>Alphaproteobacteria</taxon>
        <taxon>Hyphomicrobiales</taxon>
        <taxon>Methylobacteriaceae</taxon>
        <taxon>Methylobacterium</taxon>
    </lineage>
</organism>
<reference evidence="4" key="2">
    <citation type="submission" date="2021-08" db="EMBL/GenBank/DDBJ databases">
        <authorList>
            <person name="Tani A."/>
            <person name="Ola A."/>
            <person name="Ogura Y."/>
            <person name="Katsura K."/>
            <person name="Hayashi T."/>
        </authorList>
    </citation>
    <scope>NUCLEOTIDE SEQUENCE</scope>
    <source>
        <strain evidence="4">DSM 23674</strain>
    </source>
</reference>
<dbReference type="Pfam" id="PF01590">
    <property type="entry name" value="GAF"/>
    <property type="match status" value="1"/>
</dbReference>
<dbReference type="InterPro" id="IPR029787">
    <property type="entry name" value="Nucleotide_cyclase"/>
</dbReference>
<dbReference type="EMBL" id="BPRA01000015">
    <property type="protein sequence ID" value="GJE56926.1"/>
    <property type="molecule type" value="Genomic_DNA"/>
</dbReference>
<dbReference type="InterPro" id="IPR013655">
    <property type="entry name" value="PAS_fold_3"/>
</dbReference>
<dbReference type="SUPFAM" id="SSF55785">
    <property type="entry name" value="PYP-like sensor domain (PAS domain)"/>
    <property type="match status" value="1"/>
</dbReference>
<dbReference type="PROSITE" id="PS50887">
    <property type="entry name" value="GGDEF"/>
    <property type="match status" value="1"/>
</dbReference>
<name>A0ABQ4TNQ3_9HYPH</name>
<evidence type="ECO:0008006" key="6">
    <source>
        <dbReference type="Google" id="ProtNLM"/>
    </source>
</evidence>
<feature type="region of interest" description="Disordered" evidence="1">
    <location>
        <begin position="494"/>
        <end position="525"/>
    </location>
</feature>
<dbReference type="CDD" id="cd01949">
    <property type="entry name" value="GGDEF"/>
    <property type="match status" value="1"/>
</dbReference>
<feature type="domain" description="GGDEF" evidence="3">
    <location>
        <begin position="343"/>
        <end position="476"/>
    </location>
</feature>
<protein>
    <recommendedName>
        <fullName evidence="6">Diguanylate cyclase</fullName>
    </recommendedName>
</protein>
<dbReference type="PROSITE" id="PS50113">
    <property type="entry name" value="PAC"/>
    <property type="match status" value="1"/>
</dbReference>
<reference evidence="4" key="1">
    <citation type="journal article" date="2021" name="Front. Microbiol.">
        <title>Comprehensive Comparative Genomics and Phenotyping of Methylobacterium Species.</title>
        <authorList>
            <person name="Alessa O."/>
            <person name="Ogura Y."/>
            <person name="Fujitani Y."/>
            <person name="Takami H."/>
            <person name="Hayashi T."/>
            <person name="Sahin N."/>
            <person name="Tani A."/>
        </authorList>
    </citation>
    <scope>NUCLEOTIDE SEQUENCE</scope>
    <source>
        <strain evidence="4">DSM 23674</strain>
    </source>
</reference>
<dbReference type="Gene3D" id="3.30.70.270">
    <property type="match status" value="1"/>
</dbReference>
<dbReference type="Pfam" id="PF08447">
    <property type="entry name" value="PAS_3"/>
    <property type="match status" value="1"/>
</dbReference>
<dbReference type="SUPFAM" id="SSF55781">
    <property type="entry name" value="GAF domain-like"/>
    <property type="match status" value="1"/>
</dbReference>
<dbReference type="SMART" id="SM00065">
    <property type="entry name" value="GAF"/>
    <property type="match status" value="1"/>
</dbReference>
<dbReference type="PANTHER" id="PTHR43102:SF2">
    <property type="entry name" value="GAF DOMAIN-CONTAINING PROTEIN"/>
    <property type="match status" value="1"/>
</dbReference>
<accession>A0ABQ4TNQ3</accession>
<evidence type="ECO:0000259" key="2">
    <source>
        <dbReference type="PROSITE" id="PS50113"/>
    </source>
</evidence>
<dbReference type="PANTHER" id="PTHR43102">
    <property type="entry name" value="SLR1143 PROTEIN"/>
    <property type="match status" value="1"/>
</dbReference>
<dbReference type="SUPFAM" id="SSF55073">
    <property type="entry name" value="Nucleotide cyclase"/>
    <property type="match status" value="1"/>
</dbReference>
<dbReference type="InterPro" id="IPR043128">
    <property type="entry name" value="Rev_trsase/Diguanyl_cyclase"/>
</dbReference>
<feature type="domain" description="PAC" evidence="2">
    <location>
        <begin position="260"/>
        <end position="311"/>
    </location>
</feature>
<evidence type="ECO:0000313" key="4">
    <source>
        <dbReference type="EMBL" id="GJE56926.1"/>
    </source>
</evidence>
<evidence type="ECO:0000259" key="3">
    <source>
        <dbReference type="PROSITE" id="PS50887"/>
    </source>
</evidence>
<evidence type="ECO:0000313" key="5">
    <source>
        <dbReference type="Proteomes" id="UP001055101"/>
    </source>
</evidence>
<keyword evidence="5" id="KW-1185">Reference proteome</keyword>
<comment type="caution">
    <text evidence="4">The sequence shown here is derived from an EMBL/GenBank/DDBJ whole genome shotgun (WGS) entry which is preliminary data.</text>
</comment>
<dbReference type="Gene3D" id="3.30.450.40">
    <property type="match status" value="1"/>
</dbReference>
<dbReference type="Pfam" id="PF00990">
    <property type="entry name" value="GGDEF"/>
    <property type="match status" value="1"/>
</dbReference>
<dbReference type="InterPro" id="IPR000160">
    <property type="entry name" value="GGDEF_dom"/>
</dbReference>
<evidence type="ECO:0000256" key="1">
    <source>
        <dbReference type="SAM" id="MobiDB-lite"/>
    </source>
</evidence>